<dbReference type="GO" id="GO:0042285">
    <property type="term" value="F:xylosyltransferase activity"/>
    <property type="evidence" value="ECO:0007669"/>
    <property type="project" value="TreeGrafter"/>
</dbReference>
<dbReference type="AlphaFoldDB" id="A0A0P9EKJ7"/>
<protein>
    <recommendedName>
        <fullName evidence="10">Glycosyltransferase family 49 protein</fullName>
    </recommendedName>
</protein>
<dbReference type="OrthoDB" id="411524at2759"/>
<comment type="subcellular location">
    <subcellularLocation>
        <location evidence="1">Membrane</location>
        <topology evidence="1">Single-pass type II membrane protein</topology>
    </subcellularLocation>
</comment>
<dbReference type="RefSeq" id="XP_018268257.1">
    <property type="nucleotide sequence ID" value="XM_018414920.1"/>
</dbReference>
<gene>
    <name evidence="8" type="ORF">RHOBADRAFT_47052</name>
</gene>
<evidence type="ECO:0000256" key="4">
    <source>
        <dbReference type="ARBA" id="ARBA00022989"/>
    </source>
</evidence>
<evidence type="ECO:0000256" key="1">
    <source>
        <dbReference type="ARBA" id="ARBA00004606"/>
    </source>
</evidence>
<dbReference type="PANTHER" id="PTHR12270:SF52">
    <property type="entry name" value="GLYCOSYLTRANSFERASE-LIKE PROTEIN GNT13-RELATED"/>
    <property type="match status" value="1"/>
</dbReference>
<dbReference type="GO" id="GO:0015020">
    <property type="term" value="F:glucuronosyltransferase activity"/>
    <property type="evidence" value="ECO:0007669"/>
    <property type="project" value="TreeGrafter"/>
</dbReference>
<name>A0A0P9EKJ7_RHOGW</name>
<evidence type="ECO:0000256" key="2">
    <source>
        <dbReference type="ARBA" id="ARBA00022692"/>
    </source>
</evidence>
<dbReference type="InterPro" id="IPR051292">
    <property type="entry name" value="Xyl/GlcA_transferase"/>
</dbReference>
<evidence type="ECO:0000256" key="6">
    <source>
        <dbReference type="ARBA" id="ARBA00023180"/>
    </source>
</evidence>
<evidence type="ECO:0000313" key="8">
    <source>
        <dbReference type="EMBL" id="KPV72208.1"/>
    </source>
</evidence>
<accession>A0A0P9EKJ7</accession>
<keyword evidence="9" id="KW-1185">Reference proteome</keyword>
<evidence type="ECO:0000313" key="9">
    <source>
        <dbReference type="Proteomes" id="UP000053890"/>
    </source>
</evidence>
<reference evidence="8 9" key="1">
    <citation type="journal article" date="2015" name="Front. Microbiol.">
        <title>Genome sequence of the plant growth promoting endophytic yeast Rhodotorula graminis WP1.</title>
        <authorList>
            <person name="Firrincieli A."/>
            <person name="Otillar R."/>
            <person name="Salamov A."/>
            <person name="Schmutz J."/>
            <person name="Khan Z."/>
            <person name="Redman R.S."/>
            <person name="Fleck N.D."/>
            <person name="Lindquist E."/>
            <person name="Grigoriev I.V."/>
            <person name="Doty S.L."/>
        </authorList>
    </citation>
    <scope>NUCLEOTIDE SEQUENCE [LARGE SCALE GENOMIC DNA]</scope>
    <source>
        <strain evidence="8 9">WP1</strain>
    </source>
</reference>
<sequence>MLATSLQGPKASTSTHQSSASSSRDHRRFVAIATRLPRRLQAVLALALVLLVWRTAKHPQASTSTLGTRRAPSSSPTSEPRVRFAPTRPRPPSARVRFANGATQHLYPRPRGVAQHSHEPLWETSPVVRVDISLGASLRWAGDEGNGGVVERGRGDDCREGACDGWRSVRLEVDVETGLRQLRHADPAEPLVVELPSSAPVAPTDVTLVTQLSVSRLGRLDRLLAAWDGPVSAAIYLVDEADIATLSAHLSPTRLGSPDWHRVSFVVVKPDFSVAESALLERLRYPINRLRNLALSAAPSPYTLVIDVDFVPSPNLHSVLVERGVPLIGRAQHSSLGARSPTLRPVAVVVPTFALSSAFDGAYPNSTAELEALFMADPPVASLTDANAGHGPTLPSLLFSLSRTSSSSSPSSRVPPSASPDPSHSYELCYEPQWEPYYLVSRASHPLYDERFTDQGGDKQAHALVLNALGFEFRAVLGDAWVVHPPKVDRDEEAWPAARLVQRHGRPERAAAADEAALELGEAAEQDDGDEEEGHFNLAAQRDQSRFRYFEDFLPEMERTWGSNVRWPRGCGASVVGGGRSFGRARAGSMFGL</sequence>
<keyword evidence="6" id="KW-0325">Glycoprotein</keyword>
<keyword evidence="2" id="KW-0812">Transmembrane</keyword>
<dbReference type="Pfam" id="PF13896">
    <property type="entry name" value="Glyco_transf_49"/>
    <property type="match status" value="3"/>
</dbReference>
<dbReference type="OMA" id="KQSHALH"/>
<keyword evidence="3" id="KW-0735">Signal-anchor</keyword>
<keyword evidence="4" id="KW-1133">Transmembrane helix</keyword>
<evidence type="ECO:0000256" key="7">
    <source>
        <dbReference type="SAM" id="MobiDB-lite"/>
    </source>
</evidence>
<feature type="region of interest" description="Disordered" evidence="7">
    <location>
        <begin position="60"/>
        <end position="93"/>
    </location>
</feature>
<dbReference type="PANTHER" id="PTHR12270">
    <property type="entry name" value="GLYCOSYLTRANSFERASE-RELATED"/>
    <property type="match status" value="1"/>
</dbReference>
<keyword evidence="5" id="KW-0472">Membrane</keyword>
<dbReference type="EMBL" id="KQ474088">
    <property type="protein sequence ID" value="KPV72208.1"/>
    <property type="molecule type" value="Genomic_DNA"/>
</dbReference>
<dbReference type="GO" id="GO:0035269">
    <property type="term" value="P:protein O-linked glycosylation via mannose"/>
    <property type="evidence" value="ECO:0007669"/>
    <property type="project" value="TreeGrafter"/>
</dbReference>
<evidence type="ECO:0008006" key="10">
    <source>
        <dbReference type="Google" id="ProtNLM"/>
    </source>
</evidence>
<dbReference type="Proteomes" id="UP000053890">
    <property type="component" value="Unassembled WGS sequence"/>
</dbReference>
<feature type="compositionally biased region" description="Low complexity" evidence="7">
    <location>
        <begin position="11"/>
        <end position="22"/>
    </location>
</feature>
<evidence type="ECO:0000256" key="3">
    <source>
        <dbReference type="ARBA" id="ARBA00022968"/>
    </source>
</evidence>
<feature type="compositionally biased region" description="Polar residues" evidence="7">
    <location>
        <begin position="60"/>
        <end position="78"/>
    </location>
</feature>
<dbReference type="GeneID" id="28975368"/>
<evidence type="ECO:0000256" key="5">
    <source>
        <dbReference type="ARBA" id="ARBA00023136"/>
    </source>
</evidence>
<proteinExistence type="predicted"/>
<dbReference type="GO" id="GO:0016020">
    <property type="term" value="C:membrane"/>
    <property type="evidence" value="ECO:0007669"/>
    <property type="project" value="UniProtKB-SubCell"/>
</dbReference>
<organism evidence="8 9">
    <name type="scientific">Rhodotorula graminis (strain WP1)</name>
    <dbReference type="NCBI Taxonomy" id="578459"/>
    <lineage>
        <taxon>Eukaryota</taxon>
        <taxon>Fungi</taxon>
        <taxon>Dikarya</taxon>
        <taxon>Basidiomycota</taxon>
        <taxon>Pucciniomycotina</taxon>
        <taxon>Microbotryomycetes</taxon>
        <taxon>Sporidiobolales</taxon>
        <taxon>Sporidiobolaceae</taxon>
        <taxon>Rhodotorula</taxon>
    </lineage>
</organism>
<feature type="region of interest" description="Disordered" evidence="7">
    <location>
        <begin position="1"/>
        <end position="26"/>
    </location>
</feature>